<dbReference type="EMBL" id="JBBUTF010000021">
    <property type="protein sequence ID" value="MEK8028209.1"/>
    <property type="molecule type" value="Genomic_DNA"/>
</dbReference>
<accession>A0ABU9BE55</accession>
<dbReference type="PANTHER" id="PTHR41247">
    <property type="entry name" value="HTH-TYPE TRANSCRIPTIONAL REPRESSOR YCNK"/>
    <property type="match status" value="1"/>
</dbReference>
<dbReference type="PANTHER" id="PTHR41247:SF1">
    <property type="entry name" value="HTH-TYPE TRANSCRIPTIONAL REPRESSOR YCNK"/>
    <property type="match status" value="1"/>
</dbReference>
<organism evidence="2 3">
    <name type="scientific">Pseudaquabacterium rugosum</name>
    <dbReference type="NCBI Taxonomy" id="2984194"/>
    <lineage>
        <taxon>Bacteria</taxon>
        <taxon>Pseudomonadati</taxon>
        <taxon>Pseudomonadota</taxon>
        <taxon>Betaproteobacteria</taxon>
        <taxon>Burkholderiales</taxon>
        <taxon>Sphaerotilaceae</taxon>
        <taxon>Pseudaquabacterium</taxon>
    </lineage>
</organism>
<name>A0ABU9BE55_9BURK</name>
<gene>
    <name evidence="2" type="ORF">AACH11_19790</name>
</gene>
<dbReference type="Gene3D" id="3.30.70.2050">
    <property type="match status" value="1"/>
</dbReference>
<dbReference type="Pfam" id="PF05573">
    <property type="entry name" value="NosL"/>
    <property type="match status" value="1"/>
</dbReference>
<sequence>MSIDLIPHLAPALRPHRHAPHATEAGGPAPDAGRRGLMRTLCRCAGGWAALGTLATAGGLGTLGGCSRGDGPTTAAVEPGATASCSLDGMLLADYPGPKGQLWLAGQSGPAWFCDTTELLHALLQPEQIRTVHGAWVQDMARADWDRPQGHWIDARHAHYVLGSRRHGSMGPTAASFSTLEAARQFQAAHGGRTLAWAEIRPEMVDLSGGALHDNARM</sequence>
<evidence type="ECO:0000256" key="1">
    <source>
        <dbReference type="SAM" id="MobiDB-lite"/>
    </source>
</evidence>
<feature type="region of interest" description="Disordered" evidence="1">
    <location>
        <begin position="13"/>
        <end position="32"/>
    </location>
</feature>
<evidence type="ECO:0000313" key="3">
    <source>
        <dbReference type="Proteomes" id="UP001368500"/>
    </source>
</evidence>
<reference evidence="2 3" key="1">
    <citation type="submission" date="2024-04" db="EMBL/GenBank/DDBJ databases">
        <title>Novel species of the genus Ideonella isolated from streams.</title>
        <authorList>
            <person name="Lu H."/>
        </authorList>
    </citation>
    <scope>NUCLEOTIDE SEQUENCE [LARGE SCALE GENOMIC DNA]</scope>
    <source>
        <strain evidence="2 3">BYS139W</strain>
    </source>
</reference>
<dbReference type="Proteomes" id="UP001368500">
    <property type="component" value="Unassembled WGS sequence"/>
</dbReference>
<evidence type="ECO:0000313" key="2">
    <source>
        <dbReference type="EMBL" id="MEK8028209.1"/>
    </source>
</evidence>
<keyword evidence="3" id="KW-1185">Reference proteome</keyword>
<protein>
    <submittedName>
        <fullName evidence="2">Nitrous oxide reductase accessory protein NosL</fullName>
    </submittedName>
</protein>
<dbReference type="SUPFAM" id="SSF160387">
    <property type="entry name" value="NosL/MerB-like"/>
    <property type="match status" value="1"/>
</dbReference>
<proteinExistence type="predicted"/>
<comment type="caution">
    <text evidence="2">The sequence shown here is derived from an EMBL/GenBank/DDBJ whole genome shotgun (WGS) entry which is preliminary data.</text>
</comment>
<dbReference type="Gene3D" id="3.30.70.2060">
    <property type="match status" value="1"/>
</dbReference>
<dbReference type="InterPro" id="IPR008719">
    <property type="entry name" value="N2O_reductase_NosL"/>
</dbReference>